<name>A0A0N0MBE7_9HYPH</name>
<keyword evidence="2" id="KW-1277">Toxin-antitoxin system</keyword>
<comment type="caution">
    <text evidence="4">The sequence shown here is derived from an EMBL/GenBank/DDBJ whole genome shotgun (WGS) entry which is preliminary data.</text>
</comment>
<dbReference type="InterPro" id="IPR007712">
    <property type="entry name" value="RelE/ParE_toxin"/>
</dbReference>
<dbReference type="Gene3D" id="3.30.2310.20">
    <property type="entry name" value="RelE-like"/>
    <property type="match status" value="1"/>
</dbReference>
<keyword evidence="5" id="KW-1185">Reference proteome</keyword>
<proteinExistence type="inferred from homology"/>
<comment type="similarity">
    <text evidence="1 3">Belongs to the RelE toxin family.</text>
</comment>
<reference evidence="4 5" key="1">
    <citation type="submission" date="2015-07" db="EMBL/GenBank/DDBJ databases">
        <title>Whole genome sequencing of Bosea vaviloviae isolated from cave pool.</title>
        <authorList>
            <person name="Tan N.E.H."/>
            <person name="Lee Y.P."/>
            <person name="Gan H.M."/>
            <person name="Barton H."/>
            <person name="Savka M.A."/>
        </authorList>
    </citation>
    <scope>NUCLEOTIDE SEQUENCE [LARGE SCALE GENOMIC DNA]</scope>
    <source>
        <strain evidence="4 5">SD260</strain>
    </source>
</reference>
<sequence>MSFRLTPAADDDVLAIYAHSKSTFGVRQAERYYQELVACFSVLADQPRMARQRLEFDPPFRAHFHASHVIAYIEAGQDILILRVFHAHQDWPNLM</sequence>
<evidence type="ECO:0000256" key="3">
    <source>
        <dbReference type="PIRNR" id="PIRNR029218"/>
    </source>
</evidence>
<evidence type="ECO:0000256" key="2">
    <source>
        <dbReference type="ARBA" id="ARBA00022649"/>
    </source>
</evidence>
<evidence type="ECO:0000313" key="4">
    <source>
        <dbReference type="EMBL" id="KPH79762.1"/>
    </source>
</evidence>
<dbReference type="InterPro" id="IPR035093">
    <property type="entry name" value="RelE/ParE_toxin_dom_sf"/>
</dbReference>
<dbReference type="Pfam" id="PF05016">
    <property type="entry name" value="ParE_toxin"/>
    <property type="match status" value="1"/>
</dbReference>
<dbReference type="Proteomes" id="UP000037822">
    <property type="component" value="Unassembled WGS sequence"/>
</dbReference>
<dbReference type="RefSeq" id="WP_054210442.1">
    <property type="nucleotide sequence ID" value="NZ_LGSZ01000048.1"/>
</dbReference>
<evidence type="ECO:0000313" key="5">
    <source>
        <dbReference type="Proteomes" id="UP000037822"/>
    </source>
</evidence>
<dbReference type="AlphaFoldDB" id="A0A0N0MBE7"/>
<evidence type="ECO:0000256" key="1">
    <source>
        <dbReference type="ARBA" id="ARBA00006226"/>
    </source>
</evidence>
<dbReference type="InterPro" id="IPR028344">
    <property type="entry name" value="ParE1/4"/>
</dbReference>
<dbReference type="PATRIC" id="fig|1526658.3.peg.400"/>
<dbReference type="PANTHER" id="PTHR33755:SF9">
    <property type="entry name" value="TOXIN PARE1"/>
    <property type="match status" value="1"/>
</dbReference>
<organism evidence="4 5">
    <name type="scientific">Bosea vaviloviae</name>
    <dbReference type="NCBI Taxonomy" id="1526658"/>
    <lineage>
        <taxon>Bacteria</taxon>
        <taxon>Pseudomonadati</taxon>
        <taxon>Pseudomonadota</taxon>
        <taxon>Alphaproteobacteria</taxon>
        <taxon>Hyphomicrobiales</taxon>
        <taxon>Boseaceae</taxon>
        <taxon>Bosea</taxon>
    </lineage>
</organism>
<dbReference type="InterPro" id="IPR051803">
    <property type="entry name" value="TA_system_RelE-like_toxin"/>
</dbReference>
<accession>A0A0N0MBE7</accession>
<gene>
    <name evidence="4" type="ORF">AE618_18230</name>
</gene>
<dbReference type="PIRSF" id="PIRSF029218">
    <property type="entry name" value="ParE"/>
    <property type="match status" value="1"/>
</dbReference>
<protein>
    <recommendedName>
        <fullName evidence="3">Toxin</fullName>
    </recommendedName>
</protein>
<dbReference type="EMBL" id="LGSZ01000048">
    <property type="protein sequence ID" value="KPH79762.1"/>
    <property type="molecule type" value="Genomic_DNA"/>
</dbReference>
<dbReference type="PANTHER" id="PTHR33755">
    <property type="entry name" value="TOXIN PARE1-RELATED"/>
    <property type="match status" value="1"/>
</dbReference>